<evidence type="ECO:0000313" key="1">
    <source>
        <dbReference type="EMBL" id="MDT0632316.1"/>
    </source>
</evidence>
<sequence length="57" mass="5987">MKPYTSPALIDLGHVRILTAADQTSAQTDQIFTNGQVVGTSNGSLDICTTADDQTCT</sequence>
<dbReference type="EMBL" id="JAVRHT010000025">
    <property type="protein sequence ID" value="MDT0632316.1"/>
    <property type="molecule type" value="Genomic_DNA"/>
</dbReference>
<proteinExistence type="predicted"/>
<evidence type="ECO:0000313" key="2">
    <source>
        <dbReference type="Proteomes" id="UP001267426"/>
    </source>
</evidence>
<accession>A0ABU3BT17</accession>
<evidence type="ECO:0008006" key="3">
    <source>
        <dbReference type="Google" id="ProtNLM"/>
    </source>
</evidence>
<name>A0ABU3BT17_9BACT</name>
<dbReference type="RefSeq" id="WP_311664091.1">
    <property type="nucleotide sequence ID" value="NZ_JAVRHT010000025.1"/>
</dbReference>
<comment type="caution">
    <text evidence="1">The sequence shown here is derived from an EMBL/GenBank/DDBJ whole genome shotgun (WGS) entry which is preliminary data.</text>
</comment>
<keyword evidence="2" id="KW-1185">Reference proteome</keyword>
<organism evidence="1 2">
    <name type="scientific">Rubrivirga litoralis</name>
    <dbReference type="NCBI Taxonomy" id="3075598"/>
    <lineage>
        <taxon>Bacteria</taxon>
        <taxon>Pseudomonadati</taxon>
        <taxon>Rhodothermota</taxon>
        <taxon>Rhodothermia</taxon>
        <taxon>Rhodothermales</taxon>
        <taxon>Rubricoccaceae</taxon>
        <taxon>Rubrivirga</taxon>
    </lineage>
</organism>
<gene>
    <name evidence="1" type="ORF">RM540_11210</name>
</gene>
<dbReference type="Proteomes" id="UP001267426">
    <property type="component" value="Unassembled WGS sequence"/>
</dbReference>
<reference evidence="1 2" key="1">
    <citation type="submission" date="2023-09" db="EMBL/GenBank/DDBJ databases">
        <authorList>
            <person name="Rey-Velasco X."/>
        </authorList>
    </citation>
    <scope>NUCLEOTIDE SEQUENCE [LARGE SCALE GENOMIC DNA]</scope>
    <source>
        <strain evidence="1 2">F394</strain>
    </source>
</reference>
<protein>
    <recommendedName>
        <fullName evidence="3">Lasso peptide</fullName>
    </recommendedName>
</protein>